<dbReference type="KEGG" id="mng:MNEG_16266"/>
<keyword evidence="3" id="KW-1185">Reference proteome</keyword>
<dbReference type="RefSeq" id="XP_013890718.1">
    <property type="nucleotide sequence ID" value="XM_014035264.1"/>
</dbReference>
<protein>
    <submittedName>
        <fullName evidence="2">Uncharacterized protein</fullName>
    </submittedName>
</protein>
<reference evidence="2 3" key="1">
    <citation type="journal article" date="2013" name="BMC Genomics">
        <title>Reconstruction of the lipid metabolism for the microalga Monoraphidium neglectum from its genome sequence reveals characteristics suitable for biofuel production.</title>
        <authorList>
            <person name="Bogen C."/>
            <person name="Al-Dilaimi A."/>
            <person name="Albersmeier A."/>
            <person name="Wichmann J."/>
            <person name="Grundmann M."/>
            <person name="Rupp O."/>
            <person name="Lauersen K.J."/>
            <person name="Blifernez-Klassen O."/>
            <person name="Kalinowski J."/>
            <person name="Goesmann A."/>
            <person name="Mussgnug J.H."/>
            <person name="Kruse O."/>
        </authorList>
    </citation>
    <scope>NUCLEOTIDE SEQUENCE [LARGE SCALE GENOMIC DNA]</scope>
    <source>
        <strain evidence="2 3">SAG 48.87</strain>
    </source>
</reference>
<feature type="non-terminal residue" evidence="2">
    <location>
        <position position="77"/>
    </location>
</feature>
<dbReference type="Proteomes" id="UP000054498">
    <property type="component" value="Unassembled WGS sequence"/>
</dbReference>
<dbReference type="GeneID" id="25734008"/>
<accession>A0A0D2K6B5</accession>
<evidence type="ECO:0000313" key="3">
    <source>
        <dbReference type="Proteomes" id="UP000054498"/>
    </source>
</evidence>
<proteinExistence type="predicted"/>
<gene>
    <name evidence="2" type="ORF">MNEG_16266</name>
</gene>
<dbReference type="EMBL" id="KK106389">
    <property type="protein sequence ID" value="KIY91698.1"/>
    <property type="molecule type" value="Genomic_DNA"/>
</dbReference>
<sequence length="77" mass="7693">MHQQAQTQDALTGDLDTAKPSKPAAATAPRRAALDALPDSVLSPAPAASAAPPRPPSSTDEQLAQLEASLEAPAAPA</sequence>
<name>A0A0D2K6B5_9CHLO</name>
<evidence type="ECO:0000313" key="2">
    <source>
        <dbReference type="EMBL" id="KIY91698.1"/>
    </source>
</evidence>
<organism evidence="2 3">
    <name type="scientific">Monoraphidium neglectum</name>
    <dbReference type="NCBI Taxonomy" id="145388"/>
    <lineage>
        <taxon>Eukaryota</taxon>
        <taxon>Viridiplantae</taxon>
        <taxon>Chlorophyta</taxon>
        <taxon>core chlorophytes</taxon>
        <taxon>Chlorophyceae</taxon>
        <taxon>CS clade</taxon>
        <taxon>Sphaeropleales</taxon>
        <taxon>Selenastraceae</taxon>
        <taxon>Monoraphidium</taxon>
    </lineage>
</organism>
<feature type="compositionally biased region" description="Low complexity" evidence="1">
    <location>
        <begin position="18"/>
        <end position="77"/>
    </location>
</feature>
<evidence type="ECO:0000256" key="1">
    <source>
        <dbReference type="SAM" id="MobiDB-lite"/>
    </source>
</evidence>
<dbReference type="AlphaFoldDB" id="A0A0D2K6B5"/>
<feature type="compositionally biased region" description="Polar residues" evidence="1">
    <location>
        <begin position="1"/>
        <end position="10"/>
    </location>
</feature>
<feature type="region of interest" description="Disordered" evidence="1">
    <location>
        <begin position="1"/>
        <end position="77"/>
    </location>
</feature>